<comment type="caution">
    <text evidence="1">The sequence shown here is derived from an EMBL/GenBank/DDBJ whole genome shotgun (WGS) entry which is preliminary data.</text>
</comment>
<organism evidence="1 2">
    <name type="scientific">Pleurodeles waltl</name>
    <name type="common">Iberian ribbed newt</name>
    <dbReference type="NCBI Taxonomy" id="8319"/>
    <lineage>
        <taxon>Eukaryota</taxon>
        <taxon>Metazoa</taxon>
        <taxon>Chordata</taxon>
        <taxon>Craniata</taxon>
        <taxon>Vertebrata</taxon>
        <taxon>Euteleostomi</taxon>
        <taxon>Amphibia</taxon>
        <taxon>Batrachia</taxon>
        <taxon>Caudata</taxon>
        <taxon>Salamandroidea</taxon>
        <taxon>Salamandridae</taxon>
        <taxon>Pleurodelinae</taxon>
        <taxon>Pleurodeles</taxon>
    </lineage>
</organism>
<reference evidence="1" key="1">
    <citation type="journal article" date="2022" name="bioRxiv">
        <title>Sequencing and chromosome-scale assembly of the giantPleurodeles waltlgenome.</title>
        <authorList>
            <person name="Brown T."/>
            <person name="Elewa A."/>
            <person name="Iarovenko S."/>
            <person name="Subramanian E."/>
            <person name="Araus A.J."/>
            <person name="Petzold A."/>
            <person name="Susuki M."/>
            <person name="Suzuki K.-i.T."/>
            <person name="Hayashi T."/>
            <person name="Toyoda A."/>
            <person name="Oliveira C."/>
            <person name="Osipova E."/>
            <person name="Leigh N.D."/>
            <person name="Simon A."/>
            <person name="Yun M.H."/>
        </authorList>
    </citation>
    <scope>NUCLEOTIDE SEQUENCE</scope>
    <source>
        <strain evidence="1">20211129_DDA</strain>
        <tissue evidence="1">Liver</tissue>
    </source>
</reference>
<accession>A0AAV7PTF4</accession>
<sequence>MERICPQLPSLVRSLSTAEQAHLRLTLLWPVLLQAYAGDKVGRARCIPAAGCRRPAVGTCSEDQVSLRLAVIEGLRSKDWVMARRETSLLSSTCTARERTHWSRLVDHR</sequence>
<proteinExistence type="predicted"/>
<dbReference type="Proteomes" id="UP001066276">
    <property type="component" value="Chromosome 7"/>
</dbReference>
<name>A0AAV7PTF4_PLEWA</name>
<evidence type="ECO:0000313" key="2">
    <source>
        <dbReference type="Proteomes" id="UP001066276"/>
    </source>
</evidence>
<dbReference type="EMBL" id="JANPWB010000011">
    <property type="protein sequence ID" value="KAJ1131159.1"/>
    <property type="molecule type" value="Genomic_DNA"/>
</dbReference>
<evidence type="ECO:0000313" key="1">
    <source>
        <dbReference type="EMBL" id="KAJ1131159.1"/>
    </source>
</evidence>
<protein>
    <submittedName>
        <fullName evidence="1">Uncharacterized protein</fullName>
    </submittedName>
</protein>
<gene>
    <name evidence="1" type="ORF">NDU88_009501</name>
</gene>
<keyword evidence="2" id="KW-1185">Reference proteome</keyword>
<dbReference type="AlphaFoldDB" id="A0AAV7PTF4"/>